<organism evidence="1 2">
    <name type="scientific">Parasponia andersonii</name>
    <name type="common">Sponia andersonii</name>
    <dbReference type="NCBI Taxonomy" id="3476"/>
    <lineage>
        <taxon>Eukaryota</taxon>
        <taxon>Viridiplantae</taxon>
        <taxon>Streptophyta</taxon>
        <taxon>Embryophyta</taxon>
        <taxon>Tracheophyta</taxon>
        <taxon>Spermatophyta</taxon>
        <taxon>Magnoliopsida</taxon>
        <taxon>eudicotyledons</taxon>
        <taxon>Gunneridae</taxon>
        <taxon>Pentapetalae</taxon>
        <taxon>rosids</taxon>
        <taxon>fabids</taxon>
        <taxon>Rosales</taxon>
        <taxon>Cannabaceae</taxon>
        <taxon>Parasponia</taxon>
    </lineage>
</organism>
<protein>
    <submittedName>
        <fullName evidence="1">Uncharacterized protein</fullName>
    </submittedName>
</protein>
<keyword evidence="2" id="KW-1185">Reference proteome</keyword>
<reference evidence="2" key="1">
    <citation type="submission" date="2016-06" db="EMBL/GenBank/DDBJ databases">
        <title>Parallel loss of symbiosis genes in relatives of nitrogen-fixing non-legume Parasponia.</title>
        <authorList>
            <person name="Van Velzen R."/>
            <person name="Holmer R."/>
            <person name="Bu F."/>
            <person name="Rutten L."/>
            <person name="Van Zeijl A."/>
            <person name="Liu W."/>
            <person name="Santuari L."/>
            <person name="Cao Q."/>
            <person name="Sharma T."/>
            <person name="Shen D."/>
            <person name="Roswanjaya Y."/>
            <person name="Wardhani T."/>
            <person name="Kalhor M.S."/>
            <person name="Jansen J."/>
            <person name="Van den Hoogen J."/>
            <person name="Gungor B."/>
            <person name="Hartog M."/>
            <person name="Hontelez J."/>
            <person name="Verver J."/>
            <person name="Yang W.-C."/>
            <person name="Schijlen E."/>
            <person name="Repin R."/>
            <person name="Schilthuizen M."/>
            <person name="Schranz E."/>
            <person name="Heidstra R."/>
            <person name="Miyata K."/>
            <person name="Fedorova E."/>
            <person name="Kohlen W."/>
            <person name="Bisseling T."/>
            <person name="Smit S."/>
            <person name="Geurts R."/>
        </authorList>
    </citation>
    <scope>NUCLEOTIDE SEQUENCE [LARGE SCALE GENOMIC DNA]</scope>
    <source>
        <strain evidence="2">cv. WU1-14</strain>
    </source>
</reference>
<evidence type="ECO:0000313" key="1">
    <source>
        <dbReference type="EMBL" id="PON60476.1"/>
    </source>
</evidence>
<sequence length="88" mass="10081">MAIVADILEEFISRQQSIFGRGKVCKFESVRKMEPSTRWVPPVSGYKLDCTVALGPNGRLRYGVVAKGRLLWLRYLEELGLALWRLLK</sequence>
<proteinExistence type="predicted"/>
<evidence type="ECO:0000313" key="2">
    <source>
        <dbReference type="Proteomes" id="UP000237105"/>
    </source>
</evidence>
<dbReference type="EMBL" id="JXTB01000130">
    <property type="protein sequence ID" value="PON60476.1"/>
    <property type="molecule type" value="Genomic_DNA"/>
</dbReference>
<accession>A0A2P5CHF1</accession>
<dbReference type="AlphaFoldDB" id="A0A2P5CHF1"/>
<gene>
    <name evidence="1" type="ORF">PanWU01x14_152730</name>
</gene>
<name>A0A2P5CHF1_PARAD</name>
<dbReference type="Proteomes" id="UP000237105">
    <property type="component" value="Unassembled WGS sequence"/>
</dbReference>
<comment type="caution">
    <text evidence="1">The sequence shown here is derived from an EMBL/GenBank/DDBJ whole genome shotgun (WGS) entry which is preliminary data.</text>
</comment>